<dbReference type="Proteomes" id="UP000325003">
    <property type="component" value="Unassembled WGS sequence"/>
</dbReference>
<feature type="domain" description="SGNH hydrolase-type esterase" evidence="1">
    <location>
        <begin position="58"/>
        <end position="210"/>
    </location>
</feature>
<dbReference type="RefSeq" id="WP_149728562.1">
    <property type="nucleotide sequence ID" value="NZ_VUJV01000003.1"/>
</dbReference>
<proteinExistence type="predicted"/>
<organism evidence="2 3">
    <name type="scientific">Nocardioides humilatus</name>
    <dbReference type="NCBI Taxonomy" id="2607660"/>
    <lineage>
        <taxon>Bacteria</taxon>
        <taxon>Bacillati</taxon>
        <taxon>Actinomycetota</taxon>
        <taxon>Actinomycetes</taxon>
        <taxon>Propionibacteriales</taxon>
        <taxon>Nocardioidaceae</taxon>
        <taxon>Nocardioides</taxon>
    </lineage>
</organism>
<dbReference type="InterPro" id="IPR036514">
    <property type="entry name" value="SGNH_hydro_sf"/>
</dbReference>
<comment type="caution">
    <text evidence="2">The sequence shown here is derived from an EMBL/GenBank/DDBJ whole genome shotgun (WGS) entry which is preliminary data.</text>
</comment>
<evidence type="ECO:0000313" key="3">
    <source>
        <dbReference type="Proteomes" id="UP000325003"/>
    </source>
</evidence>
<accession>A0A5B1LHY0</accession>
<dbReference type="SUPFAM" id="SSF52266">
    <property type="entry name" value="SGNH hydrolase"/>
    <property type="match status" value="1"/>
</dbReference>
<dbReference type="EMBL" id="VUJV01000003">
    <property type="protein sequence ID" value="KAA1419227.1"/>
    <property type="molecule type" value="Genomic_DNA"/>
</dbReference>
<dbReference type="Gene3D" id="3.40.50.1110">
    <property type="entry name" value="SGNH hydrolase"/>
    <property type="match status" value="1"/>
</dbReference>
<dbReference type="InterPro" id="IPR013830">
    <property type="entry name" value="SGNH_hydro"/>
</dbReference>
<protein>
    <submittedName>
        <fullName evidence="2">SGNH/GDSL hydrolase family protein</fullName>
    </submittedName>
</protein>
<keyword evidence="3" id="KW-1185">Reference proteome</keyword>
<sequence>MRIRGAWLVAVGLVAVVAVAGLVVTARAGADPSRCAGFRAAAAERSELVTGSGREVLVIGDSYSVGLGVGADHSWPTQLPGRVRVEGFSGSGFSSGASECGAGTSYAERAPRALAHDVRLVVVEGGLNDFDQPRSAIRRGFTRLVGEFGHQRVLVVGPAPAPARADAVLRVDGLLARLSEQYGVGYLSMLDTDLPYLEDRLHLTEEGHRAFGDRVARALSTASRPGR</sequence>
<dbReference type="GO" id="GO:0016787">
    <property type="term" value="F:hydrolase activity"/>
    <property type="evidence" value="ECO:0007669"/>
    <property type="project" value="UniProtKB-KW"/>
</dbReference>
<gene>
    <name evidence="2" type="ORF">F0U44_12315</name>
</gene>
<evidence type="ECO:0000313" key="2">
    <source>
        <dbReference type="EMBL" id="KAA1419227.1"/>
    </source>
</evidence>
<evidence type="ECO:0000259" key="1">
    <source>
        <dbReference type="Pfam" id="PF13472"/>
    </source>
</evidence>
<reference evidence="2 3" key="2">
    <citation type="submission" date="2019-09" db="EMBL/GenBank/DDBJ databases">
        <authorList>
            <person name="Jin C."/>
        </authorList>
    </citation>
    <scope>NUCLEOTIDE SEQUENCE [LARGE SCALE GENOMIC DNA]</scope>
    <source>
        <strain evidence="2 3">BN130099</strain>
    </source>
</reference>
<dbReference type="AlphaFoldDB" id="A0A5B1LHY0"/>
<name>A0A5B1LHY0_9ACTN</name>
<keyword evidence="2" id="KW-0378">Hydrolase</keyword>
<dbReference type="CDD" id="cd00229">
    <property type="entry name" value="SGNH_hydrolase"/>
    <property type="match status" value="1"/>
</dbReference>
<dbReference type="Pfam" id="PF13472">
    <property type="entry name" value="Lipase_GDSL_2"/>
    <property type="match status" value="1"/>
</dbReference>
<reference evidence="2 3" key="1">
    <citation type="submission" date="2019-09" db="EMBL/GenBank/DDBJ databases">
        <title>Nocardioides panacisoli sp. nov., isolated from the soil of a ginseng field.</title>
        <authorList>
            <person name="Cho C."/>
        </authorList>
    </citation>
    <scope>NUCLEOTIDE SEQUENCE [LARGE SCALE GENOMIC DNA]</scope>
    <source>
        <strain evidence="2 3">BN130099</strain>
    </source>
</reference>